<dbReference type="AlphaFoldDB" id="A0A165FPR3"/>
<feature type="region of interest" description="Disordered" evidence="1">
    <location>
        <begin position="89"/>
        <end position="108"/>
    </location>
</feature>
<evidence type="ECO:0000313" key="3">
    <source>
        <dbReference type="Proteomes" id="UP000077266"/>
    </source>
</evidence>
<name>A0A165FPR3_EXIGL</name>
<proteinExistence type="predicted"/>
<dbReference type="EMBL" id="KV426075">
    <property type="protein sequence ID" value="KZV89331.1"/>
    <property type="molecule type" value="Genomic_DNA"/>
</dbReference>
<evidence type="ECO:0000313" key="2">
    <source>
        <dbReference type="EMBL" id="KZV89331.1"/>
    </source>
</evidence>
<evidence type="ECO:0000256" key="1">
    <source>
        <dbReference type="SAM" id="MobiDB-lite"/>
    </source>
</evidence>
<dbReference type="Proteomes" id="UP000077266">
    <property type="component" value="Unassembled WGS sequence"/>
</dbReference>
<accession>A0A165FPR3</accession>
<reference evidence="2 3" key="1">
    <citation type="journal article" date="2016" name="Mol. Biol. Evol.">
        <title>Comparative Genomics of Early-Diverging Mushroom-Forming Fungi Provides Insights into the Origins of Lignocellulose Decay Capabilities.</title>
        <authorList>
            <person name="Nagy L.G."/>
            <person name="Riley R."/>
            <person name="Tritt A."/>
            <person name="Adam C."/>
            <person name="Daum C."/>
            <person name="Floudas D."/>
            <person name="Sun H."/>
            <person name="Yadav J.S."/>
            <person name="Pangilinan J."/>
            <person name="Larsson K.H."/>
            <person name="Matsuura K."/>
            <person name="Barry K."/>
            <person name="Labutti K."/>
            <person name="Kuo R."/>
            <person name="Ohm R.A."/>
            <person name="Bhattacharya S.S."/>
            <person name="Shirouzu T."/>
            <person name="Yoshinaga Y."/>
            <person name="Martin F.M."/>
            <person name="Grigoriev I.V."/>
            <person name="Hibbett D.S."/>
        </authorList>
    </citation>
    <scope>NUCLEOTIDE SEQUENCE [LARGE SCALE GENOMIC DNA]</scope>
    <source>
        <strain evidence="2 3">HHB12029</strain>
    </source>
</reference>
<keyword evidence="3" id="KW-1185">Reference proteome</keyword>
<dbReference type="InParanoid" id="A0A165FPR3"/>
<feature type="region of interest" description="Disordered" evidence="1">
    <location>
        <begin position="1"/>
        <end position="40"/>
    </location>
</feature>
<dbReference type="OrthoDB" id="3060725at2759"/>
<protein>
    <submittedName>
        <fullName evidence="2">Uncharacterized protein</fullName>
    </submittedName>
</protein>
<sequence length="457" mass="49833">MPPKSTSAPKGTTTSQSTNPFRSASIDTGAPATPAVPTTPQKARLFPATRCMRQLTYLQITASKGKAPASGGPARNAAMDIDLDDVLSGSETISQSSTPPPNASLLRSTDGLDYTDVKIEERLETGFYNFVIEKVDQLGRGALSNLDVTQDLDWNASSHQFRAKNSKHEAVFYGVGEIKSAQVNAYGTKPEGREINDFTNVRGGLSLQEATGWDAEKLGGAMLVQEQIYNLSKAMERAEGGPAKLKAVAAQAVKDTRYKFLPPCKKSAIDVKGYDILPIVTEFFYTTKPPPAAVDLDVEQSPRKRKAAEASSSSAARLPAVGDQYDATLMTGYNGWDFKFKDAKLVQLDIRDVNGALIQPWDWHLHLTPKTLVSFRARLKRWVVSPSDKNGNTKSTIYQVVAESIRVLAKGEPKTDHNKEDEDADAVVLDENMVYLEDYEVVDPFALPSPSKKAKTA</sequence>
<organism evidence="2 3">
    <name type="scientific">Exidia glandulosa HHB12029</name>
    <dbReference type="NCBI Taxonomy" id="1314781"/>
    <lineage>
        <taxon>Eukaryota</taxon>
        <taxon>Fungi</taxon>
        <taxon>Dikarya</taxon>
        <taxon>Basidiomycota</taxon>
        <taxon>Agaricomycotina</taxon>
        <taxon>Agaricomycetes</taxon>
        <taxon>Auriculariales</taxon>
        <taxon>Exidiaceae</taxon>
        <taxon>Exidia</taxon>
    </lineage>
</organism>
<gene>
    <name evidence="2" type="ORF">EXIGLDRAFT_771854</name>
</gene>
<feature type="compositionally biased region" description="Low complexity" evidence="1">
    <location>
        <begin position="28"/>
        <end position="40"/>
    </location>
</feature>
<feature type="compositionally biased region" description="Polar residues" evidence="1">
    <location>
        <begin position="1"/>
        <end position="26"/>
    </location>
</feature>